<organism evidence="2">
    <name type="scientific">Ostreid herpesvirus 1</name>
    <name type="common">OsHV-1</name>
    <name type="synonym">Pacific oyster herpesvirus</name>
    <dbReference type="NCBI Taxonomy" id="261939"/>
    <lineage>
        <taxon>Viruses</taxon>
        <taxon>Duplodnaviria</taxon>
        <taxon>Heunggongvirae</taxon>
        <taxon>Peploviricota</taxon>
        <taxon>Herviviricetes</taxon>
        <taxon>Herpesvirales</taxon>
        <taxon>Malacoherpesviridae</taxon>
        <taxon>Ostreavirus</taxon>
        <taxon>Ostreavirus ostreidmalaco1</taxon>
    </lineage>
</organism>
<evidence type="ECO:0000256" key="1">
    <source>
        <dbReference type="SAM" id="Phobius"/>
    </source>
</evidence>
<keyword evidence="1" id="KW-0812">Transmembrane</keyword>
<evidence type="ECO:0000313" key="2">
    <source>
        <dbReference type="EMBL" id="AYB71536.1"/>
    </source>
</evidence>
<proteinExistence type="predicted"/>
<accession>A0A385UKM9</accession>
<organismHost>
    <name type="scientific">Magallana gigas</name>
    <name type="common">Pacific oyster</name>
    <name type="synonym">Crassostrea gigas</name>
    <dbReference type="NCBI Taxonomy" id="29159"/>
</organismHost>
<reference evidence="2" key="2">
    <citation type="submission" date="2018-05" db="EMBL/GenBank/DDBJ databases">
        <authorList>
            <person name="Lanie J.A."/>
            <person name="Ng W.-L."/>
            <person name="Kazmierczak K.M."/>
            <person name="Andrzejewski T.M."/>
            <person name="Davidsen T.M."/>
            <person name="Wayne K.J."/>
            <person name="Tettelin H."/>
            <person name="Glass J.I."/>
            <person name="Rusch D."/>
            <person name="Podicherti R."/>
            <person name="Tsui H.-C.T."/>
            <person name="Winkler M.E."/>
        </authorList>
    </citation>
    <scope>NUCLEOTIDE SEQUENCE</scope>
</reference>
<keyword evidence="1" id="KW-0472">Membrane</keyword>
<reference evidence="2" key="1">
    <citation type="journal article" date="2018" name="J. Fish Dis.">
        <title>A novel divergent group of Ostreid herpesvirus 1 muVar variants associated with a mortality event in Pacific oyster spat in Normandy (France) in 2016.</title>
        <authorList>
            <person name="Burioli E.A."/>
            <person name="Varello K."/>
            <person name="Lavazza A."/>
            <person name="Bozzetta E."/>
            <person name="Prearo M."/>
            <person name="Houssin M."/>
        </authorList>
    </citation>
    <scope>NUCLEOTIDE SEQUENCE</scope>
</reference>
<name>A0A385UKM9_OSHV1</name>
<protein>
    <submittedName>
        <fullName evidence="2">ORF72</fullName>
    </submittedName>
</protein>
<keyword evidence="1" id="KW-1133">Transmembrane helix</keyword>
<organismHost>
    <name type="scientific">Pecten maximus</name>
    <name type="common">King scallop</name>
    <name type="synonym">Pilgrim's clam</name>
    <dbReference type="NCBI Taxonomy" id="6579"/>
</organismHost>
<feature type="transmembrane region" description="Helical" evidence="1">
    <location>
        <begin position="140"/>
        <end position="159"/>
    </location>
</feature>
<dbReference type="EMBL" id="MH368040">
    <property type="protein sequence ID" value="AYB71536.1"/>
    <property type="molecule type" value="Genomic_DNA"/>
</dbReference>
<sequence>MATDQQDLDIISSTAELRGACDFWETRSGGVTTITITRINRDAIVLLAGVCPGESFSVSYNKEKILVNSYPFNINNVDVVGGTTDINDFNSKMKSLYLPVNGMTVLMLTEGRINNPEIAGVTEDGNLEVVGSKKKTLVKLLLLFLSLMVVIVGVWWKYFSTSELSASALFDTVGQSVKSKGNYEDLFK</sequence>